<dbReference type="AlphaFoldDB" id="W1VLG5"/>
<sequence length="76" mass="7790">MLGLFSAWFGPIQVLLGLQASQVAPGHKEATLSLVTGLGALVSTLGNPVFGALSDRTTSRFGRRLPWIAGGLALGA</sequence>
<evidence type="ECO:0000313" key="2">
    <source>
        <dbReference type="EMBL" id="ETJ05655.1"/>
    </source>
</evidence>
<dbReference type="EMBL" id="AZLV01000464">
    <property type="protein sequence ID" value="ETJ05655.1"/>
    <property type="molecule type" value="Genomic_DNA"/>
</dbReference>
<keyword evidence="1" id="KW-0812">Transmembrane</keyword>
<evidence type="ECO:0000256" key="1">
    <source>
        <dbReference type="SAM" id="Phobius"/>
    </source>
</evidence>
<name>W1VLG5_9ACTO</name>
<protein>
    <submittedName>
        <fullName evidence="2">Major facilitator transporter</fullName>
    </submittedName>
</protein>
<proteinExistence type="predicted"/>
<keyword evidence="1" id="KW-0472">Membrane</keyword>
<feature type="non-terminal residue" evidence="2">
    <location>
        <position position="76"/>
    </location>
</feature>
<dbReference type="PANTHER" id="PTHR23528:SF1">
    <property type="entry name" value="MAJOR FACILITATOR SUPERFAMILY (MFS) PROFILE DOMAIN-CONTAINING PROTEIN"/>
    <property type="match status" value="1"/>
</dbReference>
<dbReference type="Gene3D" id="1.20.1250.20">
    <property type="entry name" value="MFS general substrate transporter like domains"/>
    <property type="match status" value="1"/>
</dbReference>
<organism evidence="2 3">
    <name type="scientific">Actinomyces urogenitalis DORA_12</name>
    <dbReference type="NCBI Taxonomy" id="1403939"/>
    <lineage>
        <taxon>Bacteria</taxon>
        <taxon>Bacillati</taxon>
        <taxon>Actinomycetota</taxon>
        <taxon>Actinomycetes</taxon>
        <taxon>Actinomycetales</taxon>
        <taxon>Actinomycetaceae</taxon>
        <taxon>Actinomyces</taxon>
    </lineage>
</organism>
<dbReference type="InterPro" id="IPR036259">
    <property type="entry name" value="MFS_trans_sf"/>
</dbReference>
<comment type="caution">
    <text evidence="2">The sequence shown here is derived from an EMBL/GenBank/DDBJ whole genome shotgun (WGS) entry which is preliminary data.</text>
</comment>
<dbReference type="SUPFAM" id="SSF103473">
    <property type="entry name" value="MFS general substrate transporter"/>
    <property type="match status" value="1"/>
</dbReference>
<dbReference type="Proteomes" id="UP000018852">
    <property type="component" value="Unassembled WGS sequence"/>
</dbReference>
<reference evidence="2 3" key="1">
    <citation type="submission" date="2013-12" db="EMBL/GenBank/DDBJ databases">
        <title>A Varibaculum cambriense genome reconstructed from a premature infant gut community with otherwise low bacterial novelty that shifts toward anaerobic metabolism during the third week of life.</title>
        <authorList>
            <person name="Brown C.T."/>
            <person name="Sharon I."/>
            <person name="Thomas B.C."/>
            <person name="Castelle C.J."/>
            <person name="Morowitz M.J."/>
            <person name="Banfield J.F."/>
        </authorList>
    </citation>
    <scope>NUCLEOTIDE SEQUENCE [LARGE SCALE GENOMIC DNA]</scope>
    <source>
        <strain evidence="3">DORA_12</strain>
    </source>
</reference>
<evidence type="ECO:0000313" key="3">
    <source>
        <dbReference type="Proteomes" id="UP000018852"/>
    </source>
</evidence>
<accession>W1VLG5</accession>
<gene>
    <name evidence="2" type="ORF">Q605_AUC00464G0003</name>
</gene>
<dbReference type="PANTHER" id="PTHR23528">
    <property type="match status" value="1"/>
</dbReference>
<feature type="transmembrane region" description="Helical" evidence="1">
    <location>
        <begin position="30"/>
        <end position="53"/>
    </location>
</feature>
<keyword evidence="1" id="KW-1133">Transmembrane helix</keyword>